<keyword evidence="4 5" id="KW-0472">Membrane</keyword>
<feature type="transmembrane region" description="Helical" evidence="5">
    <location>
        <begin position="90"/>
        <end position="108"/>
    </location>
</feature>
<dbReference type="EMBL" id="VIXF01000002">
    <property type="protein sequence ID" value="MBN9900794.1"/>
    <property type="molecule type" value="Genomic_DNA"/>
</dbReference>
<feature type="transmembrane region" description="Helical" evidence="5">
    <location>
        <begin position="426"/>
        <end position="445"/>
    </location>
</feature>
<feature type="transmembrane region" description="Helical" evidence="5">
    <location>
        <begin position="386"/>
        <end position="405"/>
    </location>
</feature>
<accession>A0AAW4HXW2</accession>
<feature type="transmembrane region" description="Helical" evidence="5">
    <location>
        <begin position="302"/>
        <end position="322"/>
    </location>
</feature>
<keyword evidence="7" id="KW-0436">Ligase</keyword>
<dbReference type="Proteomes" id="UP000775627">
    <property type="component" value="Unassembled WGS sequence"/>
</dbReference>
<dbReference type="PANTHER" id="PTHR37422">
    <property type="entry name" value="TEICHURONIC ACID BIOSYNTHESIS PROTEIN TUAE"/>
    <property type="match status" value="1"/>
</dbReference>
<feature type="transmembrane region" description="Helical" evidence="5">
    <location>
        <begin position="12"/>
        <end position="30"/>
    </location>
</feature>
<feature type="transmembrane region" description="Helical" evidence="5">
    <location>
        <begin position="173"/>
        <end position="193"/>
    </location>
</feature>
<dbReference type="InterPro" id="IPR007016">
    <property type="entry name" value="O-antigen_ligase-rel_domated"/>
</dbReference>
<gene>
    <name evidence="7" type="ORF">FME64_26020</name>
</gene>
<proteinExistence type="predicted"/>
<feature type="transmembrane region" description="Helical" evidence="5">
    <location>
        <begin position="237"/>
        <end position="256"/>
    </location>
</feature>
<organism evidence="7 8">
    <name type="scientific">Bacillus thuringiensis</name>
    <dbReference type="NCBI Taxonomy" id="1428"/>
    <lineage>
        <taxon>Bacteria</taxon>
        <taxon>Bacillati</taxon>
        <taxon>Bacillota</taxon>
        <taxon>Bacilli</taxon>
        <taxon>Bacillales</taxon>
        <taxon>Bacillaceae</taxon>
        <taxon>Bacillus</taxon>
        <taxon>Bacillus cereus group</taxon>
    </lineage>
</organism>
<evidence type="ECO:0000256" key="2">
    <source>
        <dbReference type="ARBA" id="ARBA00022692"/>
    </source>
</evidence>
<evidence type="ECO:0000313" key="8">
    <source>
        <dbReference type="Proteomes" id="UP000775627"/>
    </source>
</evidence>
<dbReference type="GO" id="GO:0016020">
    <property type="term" value="C:membrane"/>
    <property type="evidence" value="ECO:0007669"/>
    <property type="project" value="UniProtKB-SubCell"/>
</dbReference>
<protein>
    <submittedName>
        <fullName evidence="7">O-antigen ligase family protein</fullName>
    </submittedName>
</protein>
<feature type="transmembrane region" description="Helical" evidence="5">
    <location>
        <begin position="451"/>
        <end position="469"/>
    </location>
</feature>
<feature type="transmembrane region" description="Helical" evidence="5">
    <location>
        <begin position="120"/>
        <end position="139"/>
    </location>
</feature>
<evidence type="ECO:0000256" key="4">
    <source>
        <dbReference type="ARBA" id="ARBA00023136"/>
    </source>
</evidence>
<sequence length="480" mass="55604">MELLIKKEFKNHKFTFLGLYIGFSLIMLVLTMFYPWLSLLLVCGVLLVILVFRYPFLFLVLLTFGFMLHPMLVSKILVNKFQLTGMTANIVLSWKDVLLILVFIRSLFDARNRQKHKFLPIPFFYLLAFIFLGTAYLFIKSDFIRGLSGYRYDYEPFLILFAAYNLKIDRKKIFRFLKAFLIFSFLLAIWALIQANILGTKFLFENGYGNNGYLDPAYFIAGHTFQRAMGTLAVPNNYGVFVGISIIIAVYFRGFFKNKWLYYIFLTIQCISLIETFSRSAWLGLIMCIVIYVLLEKKKKLFMMIVFIATIGSLYFFVMLITNPDNTIVNYLIKTITLQDSSSLGHWNSWIEGINFITNNPIGIGLGIAGPKASALTGEFLNVESSYFLIAYELGVIGLLLFLMFNMSILRVFKKAYRVIKEEESLFIESVFYSWIVVSVSYFFLPSYQEAEVQILILCLTGLALNLYVEYKIKVENNRQ</sequence>
<keyword evidence="3 5" id="KW-1133">Transmembrane helix</keyword>
<comment type="caution">
    <text evidence="7">The sequence shown here is derived from an EMBL/GenBank/DDBJ whole genome shotgun (WGS) entry which is preliminary data.</text>
</comment>
<dbReference type="RefSeq" id="WP_206905461.1">
    <property type="nucleotide sequence ID" value="NZ_JAWUAH010000022.1"/>
</dbReference>
<comment type="subcellular location">
    <subcellularLocation>
        <location evidence="1">Membrane</location>
        <topology evidence="1">Multi-pass membrane protein</topology>
    </subcellularLocation>
</comment>
<name>A0AAW4HXW2_BACTU</name>
<evidence type="ECO:0000256" key="1">
    <source>
        <dbReference type="ARBA" id="ARBA00004141"/>
    </source>
</evidence>
<reference evidence="7" key="2">
    <citation type="journal article" date="2021" name="J. Invertebr. Pathol.">
        <title>Molecular characterization of a Bacillus thuringiensis strain from Argentina, toxic against Lepidoptera and Coleoptera, based on its whole-genome and Cry protein analysis.</title>
        <authorList>
            <person name="Nicolas Lazarte J."/>
            <person name="Pia Valacco M."/>
            <person name="Moreno S."/>
            <person name="Salerno G.L."/>
            <person name="Beron C.M."/>
        </authorList>
    </citation>
    <scope>NUCLEOTIDE SEQUENCE</scope>
    <source>
        <strain evidence="7">FCC7</strain>
    </source>
</reference>
<dbReference type="PANTHER" id="PTHR37422:SF13">
    <property type="entry name" value="LIPOPOLYSACCHARIDE BIOSYNTHESIS PROTEIN PA4999-RELATED"/>
    <property type="match status" value="1"/>
</dbReference>
<evidence type="ECO:0000256" key="5">
    <source>
        <dbReference type="SAM" id="Phobius"/>
    </source>
</evidence>
<dbReference type="InterPro" id="IPR051533">
    <property type="entry name" value="WaaL-like"/>
</dbReference>
<evidence type="ECO:0000259" key="6">
    <source>
        <dbReference type="Pfam" id="PF04932"/>
    </source>
</evidence>
<evidence type="ECO:0000256" key="3">
    <source>
        <dbReference type="ARBA" id="ARBA00022989"/>
    </source>
</evidence>
<feature type="domain" description="O-antigen ligase-related" evidence="6">
    <location>
        <begin position="267"/>
        <end position="403"/>
    </location>
</feature>
<dbReference type="Pfam" id="PF04932">
    <property type="entry name" value="Wzy_C"/>
    <property type="match status" value="1"/>
</dbReference>
<keyword evidence="2 5" id="KW-0812">Transmembrane</keyword>
<dbReference type="AlphaFoldDB" id="A0AAW4HXW2"/>
<reference evidence="7" key="1">
    <citation type="submission" date="2019-07" db="EMBL/GenBank/DDBJ databases">
        <authorList>
            <person name="Lazarte J.N."/>
            <person name="Poliero A."/>
            <person name="Beron C."/>
        </authorList>
    </citation>
    <scope>NUCLEOTIDE SEQUENCE</scope>
    <source>
        <strain evidence="7">FCC7</strain>
    </source>
</reference>
<evidence type="ECO:0000313" key="7">
    <source>
        <dbReference type="EMBL" id="MBN9900794.1"/>
    </source>
</evidence>
<feature type="transmembrane region" description="Helical" evidence="5">
    <location>
        <begin position="262"/>
        <end position="295"/>
    </location>
</feature>
<dbReference type="GO" id="GO:0016874">
    <property type="term" value="F:ligase activity"/>
    <property type="evidence" value="ECO:0007669"/>
    <property type="project" value="UniProtKB-KW"/>
</dbReference>